<dbReference type="Proteomes" id="UP000008064">
    <property type="component" value="Unassembled WGS sequence"/>
</dbReference>
<proteinExistence type="predicted"/>
<name>F8PDA9_SERL9</name>
<sequence length="101" mass="11444">MAAMLDCIKAFVKSGKPHYRQETLSQLQSQFIQASHLNCKTKVTNIQTESGIKDTYQKHFIDKNFCSYKHLRGFTTKQAALDSSLALLPANIFSPVWHIKG</sequence>
<evidence type="ECO:0000313" key="1">
    <source>
        <dbReference type="EMBL" id="EGO18730.1"/>
    </source>
</evidence>
<dbReference type="AlphaFoldDB" id="F8PDA9"/>
<accession>F8PDA9</accession>
<reference evidence="1" key="1">
    <citation type="submission" date="2011-04" db="EMBL/GenBank/DDBJ databases">
        <title>Evolution of plant cell wall degrading machinery underlies the functional diversity of forest fungi.</title>
        <authorList>
            <consortium name="US DOE Joint Genome Institute (JGI-PGF)"/>
            <person name="Eastwood D.C."/>
            <person name="Floudas D."/>
            <person name="Binder M."/>
            <person name="Majcherczyk A."/>
            <person name="Schneider P."/>
            <person name="Aerts A."/>
            <person name="Asiegbu F.O."/>
            <person name="Baker S.E."/>
            <person name="Barry K."/>
            <person name="Bendiksby M."/>
            <person name="Blumentritt M."/>
            <person name="Coutinho P.M."/>
            <person name="Cullen D."/>
            <person name="Cullen D."/>
            <person name="Gathman A."/>
            <person name="Goodell B."/>
            <person name="Henrissat B."/>
            <person name="Ihrmark K."/>
            <person name="Kauserud H."/>
            <person name="Kohler A."/>
            <person name="LaButti K."/>
            <person name="Lapidus A."/>
            <person name="Lavin J.L."/>
            <person name="Lee Y.-H."/>
            <person name="Lindquist E."/>
            <person name="Lilly W."/>
            <person name="Lucas S."/>
            <person name="Morin E."/>
            <person name="Murat C."/>
            <person name="Oguiza J.A."/>
            <person name="Park J."/>
            <person name="Pisabarro A.G."/>
            <person name="Riley R."/>
            <person name="Rosling A."/>
            <person name="Salamov A."/>
            <person name="Schmidt O."/>
            <person name="Schmutz J."/>
            <person name="Skrede I."/>
            <person name="Stenlid J."/>
            <person name="Wiebenga A."/>
            <person name="Xie X."/>
            <person name="Kues U."/>
            <person name="Hibbett D.S."/>
            <person name="Hoffmeister D."/>
            <person name="Hogberg N."/>
            <person name="Martin F."/>
            <person name="Grigoriev I.V."/>
            <person name="Watkinson S.C."/>
        </authorList>
    </citation>
    <scope>NUCLEOTIDE SEQUENCE</scope>
    <source>
        <strain evidence="1">S7.9</strain>
    </source>
</reference>
<gene>
    <name evidence="1" type="ORF">SERLADRAFT_443700</name>
</gene>
<dbReference type="GeneID" id="18815959"/>
<dbReference type="HOGENOM" id="CLU_2504001_0_0_1"/>
<organism>
    <name type="scientific">Serpula lacrymans var. lacrymans (strain S7.9)</name>
    <name type="common">Dry rot fungus</name>
    <dbReference type="NCBI Taxonomy" id="578457"/>
    <lineage>
        <taxon>Eukaryota</taxon>
        <taxon>Fungi</taxon>
        <taxon>Dikarya</taxon>
        <taxon>Basidiomycota</taxon>
        <taxon>Agaricomycotina</taxon>
        <taxon>Agaricomycetes</taxon>
        <taxon>Agaricomycetidae</taxon>
        <taxon>Boletales</taxon>
        <taxon>Coniophorineae</taxon>
        <taxon>Serpulaceae</taxon>
        <taxon>Serpula</taxon>
    </lineage>
</organism>
<protein>
    <submittedName>
        <fullName evidence="1">Uncharacterized protein</fullName>
    </submittedName>
</protein>
<dbReference type="EMBL" id="GL945446">
    <property type="protein sequence ID" value="EGO18730.1"/>
    <property type="molecule type" value="Genomic_DNA"/>
</dbReference>
<dbReference type="RefSeq" id="XP_007324383.1">
    <property type="nucleotide sequence ID" value="XM_007324321.1"/>
</dbReference>
<dbReference type="OrthoDB" id="3025013at2759"/>
<dbReference type="KEGG" id="sla:SERLADRAFT_443700"/>